<sequence length="264" mass="29670">LPCSRGLRPRLTRAMVRGRPMEEMPQLTQRQITILKAIIDEYIATAEPVGSETLDKKYSLGVSPATIRNEMVRLTDMKFLSQPHTSAGRSPTPAALKYYVEHLMKTKDMSVADEVAVKEKIWDYRQEVDKLLREATKTLAAKTGTLALTATKDGDLYYAGAANILAMPEFYDYELTHDLLATLDQFDYWWKILEDQEDVFDILLGEELGTKGMLSQCGFVYTKFTSPHVSGAIGIVGPSRLNYQLIVPVVRYMGGLIGEFTSSW</sequence>
<evidence type="ECO:0000256" key="4">
    <source>
        <dbReference type="ARBA" id="ARBA00023163"/>
    </source>
</evidence>
<dbReference type="AlphaFoldDB" id="A0A0G1WZT6"/>
<feature type="domain" description="Heat-inducible transcription repressor HrcA C-terminal" evidence="5">
    <location>
        <begin position="102"/>
        <end position="246"/>
    </location>
</feature>
<dbReference type="InterPro" id="IPR036390">
    <property type="entry name" value="WH_DNA-bd_sf"/>
</dbReference>
<keyword evidence="4" id="KW-0804">Transcription</keyword>
<evidence type="ECO:0000256" key="3">
    <source>
        <dbReference type="ARBA" id="ARBA00023016"/>
    </source>
</evidence>
<dbReference type="InterPro" id="IPR021153">
    <property type="entry name" value="HrcA_C"/>
</dbReference>
<comment type="caution">
    <text evidence="6">The sequence shown here is derived from an EMBL/GenBank/DDBJ whole genome shotgun (WGS) entry which is preliminary data.</text>
</comment>
<dbReference type="GO" id="GO:0045892">
    <property type="term" value="P:negative regulation of DNA-templated transcription"/>
    <property type="evidence" value="ECO:0007669"/>
    <property type="project" value="TreeGrafter"/>
</dbReference>
<gene>
    <name evidence="6" type="ORF">UY27_C0007G0001</name>
</gene>
<name>A0A0G1WZT6_9BACT</name>
<dbReference type="Pfam" id="PF01628">
    <property type="entry name" value="HrcA"/>
    <property type="match status" value="1"/>
</dbReference>
<keyword evidence="1" id="KW-0678">Repressor</keyword>
<dbReference type="Gene3D" id="1.10.10.10">
    <property type="entry name" value="Winged helix-like DNA-binding domain superfamily/Winged helix DNA-binding domain"/>
    <property type="match status" value="1"/>
</dbReference>
<evidence type="ECO:0000256" key="1">
    <source>
        <dbReference type="ARBA" id="ARBA00022491"/>
    </source>
</evidence>
<protein>
    <submittedName>
        <fullName evidence="6">Transcriptional regulator of heat shock protein</fullName>
    </submittedName>
</protein>
<keyword evidence="2" id="KW-0805">Transcription regulation</keyword>
<evidence type="ECO:0000256" key="2">
    <source>
        <dbReference type="ARBA" id="ARBA00023015"/>
    </source>
</evidence>
<dbReference type="PANTHER" id="PTHR34824:SF1">
    <property type="entry name" value="HEAT-INDUCIBLE TRANSCRIPTION REPRESSOR HRCA"/>
    <property type="match status" value="1"/>
</dbReference>
<evidence type="ECO:0000259" key="5">
    <source>
        <dbReference type="Pfam" id="PF01628"/>
    </source>
</evidence>
<organism evidence="6 7">
    <name type="scientific">Candidatus Gottesmanbacteria bacterium GW2011_GWA1_48_13</name>
    <dbReference type="NCBI Taxonomy" id="1618439"/>
    <lineage>
        <taxon>Bacteria</taxon>
        <taxon>Candidatus Gottesmaniibacteriota</taxon>
    </lineage>
</organism>
<dbReference type="SUPFAM" id="SSF46785">
    <property type="entry name" value="Winged helix' DNA-binding domain"/>
    <property type="match status" value="1"/>
</dbReference>
<dbReference type="GO" id="GO:0003677">
    <property type="term" value="F:DNA binding"/>
    <property type="evidence" value="ECO:0007669"/>
    <property type="project" value="InterPro"/>
</dbReference>
<proteinExistence type="inferred from homology"/>
<accession>A0A0G1WZT6</accession>
<dbReference type="InterPro" id="IPR029016">
    <property type="entry name" value="GAF-like_dom_sf"/>
</dbReference>
<dbReference type="Proteomes" id="UP000034661">
    <property type="component" value="Unassembled WGS sequence"/>
</dbReference>
<feature type="non-terminal residue" evidence="6">
    <location>
        <position position="1"/>
    </location>
</feature>
<dbReference type="Gene3D" id="3.30.450.40">
    <property type="match status" value="1"/>
</dbReference>
<keyword evidence="3 6" id="KW-0346">Stress response</keyword>
<dbReference type="PANTHER" id="PTHR34824">
    <property type="entry name" value="HEAT-INDUCIBLE TRANSCRIPTION REPRESSOR HRCA"/>
    <property type="match status" value="1"/>
</dbReference>
<dbReference type="InterPro" id="IPR036388">
    <property type="entry name" value="WH-like_DNA-bd_sf"/>
</dbReference>
<dbReference type="SUPFAM" id="SSF55781">
    <property type="entry name" value="GAF domain-like"/>
    <property type="match status" value="1"/>
</dbReference>
<dbReference type="InterPro" id="IPR002571">
    <property type="entry name" value="HrcA"/>
</dbReference>
<dbReference type="HAMAP" id="MF_00081">
    <property type="entry name" value="HrcA"/>
    <property type="match status" value="1"/>
</dbReference>
<evidence type="ECO:0000313" key="6">
    <source>
        <dbReference type="EMBL" id="KKU95833.1"/>
    </source>
</evidence>
<dbReference type="EMBL" id="LCPJ01000007">
    <property type="protein sequence ID" value="KKU95833.1"/>
    <property type="molecule type" value="Genomic_DNA"/>
</dbReference>
<dbReference type="PATRIC" id="fig|1618439.3.peg.214"/>
<evidence type="ECO:0000313" key="7">
    <source>
        <dbReference type="Proteomes" id="UP000034661"/>
    </source>
</evidence>
<reference evidence="6 7" key="1">
    <citation type="journal article" date="2015" name="Nature">
        <title>rRNA introns, odd ribosomes, and small enigmatic genomes across a large radiation of phyla.</title>
        <authorList>
            <person name="Brown C.T."/>
            <person name="Hug L.A."/>
            <person name="Thomas B.C."/>
            <person name="Sharon I."/>
            <person name="Castelle C.J."/>
            <person name="Singh A."/>
            <person name="Wilkins M.J."/>
            <person name="Williams K.H."/>
            <person name="Banfield J.F."/>
        </authorList>
    </citation>
    <scope>NUCLEOTIDE SEQUENCE [LARGE SCALE GENOMIC DNA]</scope>
</reference>